<dbReference type="PANTHER" id="PTHR16166">
    <property type="entry name" value="VACUOLAR PROTEIN SORTING-ASSOCIATED PROTEIN VPS13"/>
    <property type="match status" value="1"/>
</dbReference>
<keyword evidence="4" id="KW-1185">Reference proteome</keyword>
<proteinExistence type="predicted"/>
<evidence type="ECO:0008006" key="5">
    <source>
        <dbReference type="Google" id="ProtNLM"/>
    </source>
</evidence>
<sequence length="728" mass="80794">MTWSAPFPLAPSSGSTNVTIPKSNATGAFLISATLITAMGELSGRTKAIAFQPRYIICNACNKDLCFKQKGTNIFNYLPVGKHCHLHLSDFSRELLVSLRFNDRGWQWSGCFLPDCLGDVQLKMRNYISGELIMIRVEVQNADLALRDEKLIPRSDGSYSTQLILLSEDKTGFMPYRIDNFSMERLRIYQHRCESMETIVHPYTSSKYAWDEPYYAHRIIVEVPGEQILGTYNLDNIQEDAPIHLPSTSEKPERKLFISVHADGAMKVLSIIDSSYHIVRDTIGSNFAGLKDKRKSEPEVNFSEVVKFHFPFVGISLMSSNPKRGIMALVDVEGVPILLGQLSIQHLMASPRSLHDILVRHYMRQLLHGIYKLFGSVGVIGNPLGFARNIGLGIKDFMSVSSRSVIQSPFGILTGVVEGSKSLFSNTIYALSSATTQFSKSAHKWIVAFTFNEQTVANNDMLCQTTNLHSKGVLNEFLEGLTGFLQSPIRGAEKHGLPGVLSGVAMGTIGLVARPVASLLEGTAKTAQSIRNRSSPHLSSHRRVRLPRPLARELPLSPYSWEDAIGLTMLQQADEAKYKDEIYVICKSLKMAGKFIVISEQHVLVVYCSCLVGLGLLDFAGVPANLTWVIEMEMKLESIVLVDRTDASVNIVVSNAEVTCRHKKVGSRHKSWVPPISAPFIYLSVELPSDLEAEDVLQVLLSAIQIKRKKRCGLQVLHRANLNKASSC</sequence>
<dbReference type="Pfam" id="PF25037">
    <property type="entry name" value="VPS13_C"/>
    <property type="match status" value="1"/>
</dbReference>
<dbReference type="InterPro" id="IPR009543">
    <property type="entry name" value="VPS13_VAB"/>
</dbReference>
<evidence type="ECO:0000313" key="4">
    <source>
        <dbReference type="Proteomes" id="UP000636800"/>
    </source>
</evidence>
<protein>
    <recommendedName>
        <fullName evidence="5">Vacuolar protein sorting-associated protein 13 DH-like domain-containing protein</fullName>
    </recommendedName>
</protein>
<feature type="domain" description="Intermembrane lipid transfer protein VPS13-like C-terminal" evidence="2">
    <location>
        <begin position="544"/>
        <end position="613"/>
    </location>
</feature>
<feature type="domain" description="Vacuolar protein sorting-associated protein 13 VPS13 adaptor binding" evidence="1">
    <location>
        <begin position="2"/>
        <end position="214"/>
    </location>
</feature>
<dbReference type="Pfam" id="PF25036">
    <property type="entry name" value="VPS13_VAB"/>
    <property type="match status" value="1"/>
</dbReference>
<organism evidence="3 4">
    <name type="scientific">Vanilla planifolia</name>
    <name type="common">Vanilla</name>
    <dbReference type="NCBI Taxonomy" id="51239"/>
    <lineage>
        <taxon>Eukaryota</taxon>
        <taxon>Viridiplantae</taxon>
        <taxon>Streptophyta</taxon>
        <taxon>Embryophyta</taxon>
        <taxon>Tracheophyta</taxon>
        <taxon>Spermatophyta</taxon>
        <taxon>Magnoliopsida</taxon>
        <taxon>Liliopsida</taxon>
        <taxon>Asparagales</taxon>
        <taxon>Orchidaceae</taxon>
        <taxon>Vanilloideae</taxon>
        <taxon>Vanilleae</taxon>
        <taxon>Vanilla</taxon>
    </lineage>
</organism>
<dbReference type="AlphaFoldDB" id="A0A835RW41"/>
<name>A0A835RW41_VANPL</name>
<dbReference type="Proteomes" id="UP000636800">
    <property type="component" value="Chromosome 1"/>
</dbReference>
<comment type="caution">
    <text evidence="3">The sequence shown here is derived from an EMBL/GenBank/DDBJ whole genome shotgun (WGS) entry which is preliminary data.</text>
</comment>
<evidence type="ECO:0000259" key="2">
    <source>
        <dbReference type="Pfam" id="PF25037"/>
    </source>
</evidence>
<dbReference type="PANTHER" id="PTHR16166:SF143">
    <property type="entry name" value="PROTEIN SORTING-ASSOCIATED PROTEIN, PUTATIVE (DUF1162)-RELATED"/>
    <property type="match status" value="1"/>
</dbReference>
<dbReference type="GO" id="GO:0045053">
    <property type="term" value="P:protein retention in Golgi apparatus"/>
    <property type="evidence" value="ECO:0007669"/>
    <property type="project" value="TreeGrafter"/>
</dbReference>
<dbReference type="InterPro" id="IPR026847">
    <property type="entry name" value="VPS13"/>
</dbReference>
<dbReference type="EMBL" id="JADCNL010000001">
    <property type="protein sequence ID" value="KAG0496664.1"/>
    <property type="molecule type" value="Genomic_DNA"/>
</dbReference>
<reference evidence="3 4" key="1">
    <citation type="journal article" date="2020" name="Nat. Food">
        <title>A phased Vanilla planifolia genome enables genetic improvement of flavour and production.</title>
        <authorList>
            <person name="Hasing T."/>
            <person name="Tang H."/>
            <person name="Brym M."/>
            <person name="Khazi F."/>
            <person name="Huang T."/>
            <person name="Chambers A.H."/>
        </authorList>
    </citation>
    <scope>NUCLEOTIDE SEQUENCE [LARGE SCALE GENOMIC DNA]</scope>
    <source>
        <tissue evidence="3">Leaf</tissue>
    </source>
</reference>
<gene>
    <name evidence="3" type="ORF">HPP92_001355</name>
</gene>
<accession>A0A835RW41</accession>
<evidence type="ECO:0000313" key="3">
    <source>
        <dbReference type="EMBL" id="KAG0496664.1"/>
    </source>
</evidence>
<evidence type="ECO:0000259" key="1">
    <source>
        <dbReference type="Pfam" id="PF25036"/>
    </source>
</evidence>
<dbReference type="GO" id="GO:0006623">
    <property type="term" value="P:protein targeting to vacuole"/>
    <property type="evidence" value="ECO:0007669"/>
    <property type="project" value="TreeGrafter"/>
</dbReference>
<dbReference type="InterPro" id="IPR056748">
    <property type="entry name" value="VPS13-like_C"/>
</dbReference>